<evidence type="ECO:0000256" key="1">
    <source>
        <dbReference type="PROSITE-ProRule" id="PRU00042"/>
    </source>
</evidence>
<proteinExistence type="predicted"/>
<dbReference type="EMBL" id="ML120356">
    <property type="protein sequence ID" value="RPB04834.1"/>
    <property type="molecule type" value="Genomic_DNA"/>
</dbReference>
<feature type="compositionally biased region" description="Basic residues" evidence="2">
    <location>
        <begin position="265"/>
        <end position="274"/>
    </location>
</feature>
<keyword evidence="1" id="KW-0862">Zinc</keyword>
<protein>
    <recommendedName>
        <fullName evidence="3">C2H2-type domain-containing protein</fullName>
    </recommendedName>
</protein>
<dbReference type="AlphaFoldDB" id="A0A3N4K2P0"/>
<organism evidence="4 5">
    <name type="scientific">Choiromyces venosus 120613-1</name>
    <dbReference type="NCBI Taxonomy" id="1336337"/>
    <lineage>
        <taxon>Eukaryota</taxon>
        <taxon>Fungi</taxon>
        <taxon>Dikarya</taxon>
        <taxon>Ascomycota</taxon>
        <taxon>Pezizomycotina</taxon>
        <taxon>Pezizomycetes</taxon>
        <taxon>Pezizales</taxon>
        <taxon>Tuberaceae</taxon>
        <taxon>Choiromyces</taxon>
    </lineage>
</organism>
<reference evidence="4 5" key="1">
    <citation type="journal article" date="2018" name="Nat. Ecol. Evol.">
        <title>Pezizomycetes genomes reveal the molecular basis of ectomycorrhizal truffle lifestyle.</title>
        <authorList>
            <person name="Murat C."/>
            <person name="Payen T."/>
            <person name="Noel B."/>
            <person name="Kuo A."/>
            <person name="Morin E."/>
            <person name="Chen J."/>
            <person name="Kohler A."/>
            <person name="Krizsan K."/>
            <person name="Balestrini R."/>
            <person name="Da Silva C."/>
            <person name="Montanini B."/>
            <person name="Hainaut M."/>
            <person name="Levati E."/>
            <person name="Barry K.W."/>
            <person name="Belfiori B."/>
            <person name="Cichocki N."/>
            <person name="Clum A."/>
            <person name="Dockter R.B."/>
            <person name="Fauchery L."/>
            <person name="Guy J."/>
            <person name="Iotti M."/>
            <person name="Le Tacon F."/>
            <person name="Lindquist E.A."/>
            <person name="Lipzen A."/>
            <person name="Malagnac F."/>
            <person name="Mello A."/>
            <person name="Molinier V."/>
            <person name="Miyauchi S."/>
            <person name="Poulain J."/>
            <person name="Riccioni C."/>
            <person name="Rubini A."/>
            <person name="Sitrit Y."/>
            <person name="Splivallo R."/>
            <person name="Traeger S."/>
            <person name="Wang M."/>
            <person name="Zifcakova L."/>
            <person name="Wipf D."/>
            <person name="Zambonelli A."/>
            <person name="Paolocci F."/>
            <person name="Nowrousian M."/>
            <person name="Ottonello S."/>
            <person name="Baldrian P."/>
            <person name="Spatafora J.W."/>
            <person name="Henrissat B."/>
            <person name="Nagy L.G."/>
            <person name="Aury J.M."/>
            <person name="Wincker P."/>
            <person name="Grigoriev I.V."/>
            <person name="Bonfante P."/>
            <person name="Martin F.M."/>
        </authorList>
    </citation>
    <scope>NUCLEOTIDE SEQUENCE [LARGE SCALE GENOMIC DNA]</scope>
    <source>
        <strain evidence="4 5">120613-1</strain>
    </source>
</reference>
<evidence type="ECO:0000256" key="2">
    <source>
        <dbReference type="SAM" id="MobiDB-lite"/>
    </source>
</evidence>
<evidence type="ECO:0000313" key="5">
    <source>
        <dbReference type="Proteomes" id="UP000276215"/>
    </source>
</evidence>
<keyword evidence="1" id="KW-0863">Zinc-finger</keyword>
<dbReference type="Gene3D" id="3.30.160.60">
    <property type="entry name" value="Classic Zinc Finger"/>
    <property type="match status" value="1"/>
</dbReference>
<dbReference type="Pfam" id="PF00096">
    <property type="entry name" value="zf-C2H2"/>
    <property type="match status" value="1"/>
</dbReference>
<keyword evidence="5" id="KW-1185">Reference proteome</keyword>
<name>A0A3N4K2P0_9PEZI</name>
<evidence type="ECO:0000259" key="3">
    <source>
        <dbReference type="PROSITE" id="PS50157"/>
    </source>
</evidence>
<sequence>MFAEPPYNEGFRTPPLEIFSNDGGVQNNYATVRQNYGSPTQEATSLWQSFHPSYQSSGDCGPWSPGVGSLSSAMQEIPPDAVGSPGSLGQNSMYSTVDSYGSSHTSYSRPGTLDCIDPELTLDGSPSKYPLAIAFTDAQQVSSHDQFTTAISRSSSFNYQNASPDQATGYPRLDQPGNYFNYNPSYPTHPVRHEPPQLDSRPQIQAYSYSNNGDFELSLPPHYQPTPHDEEQDTAADGTSQGSYSVCPDPKCGRKFKRPTDLARHQKTAKKHGSPKGPRCPESDCKYTWRFKRTDNFKAHYMKQHKKTSEEADQFIKLWKDGGRC</sequence>
<feature type="region of interest" description="Disordered" evidence="2">
    <location>
        <begin position="157"/>
        <end position="199"/>
    </location>
</feature>
<dbReference type="GO" id="GO:0008270">
    <property type="term" value="F:zinc ion binding"/>
    <property type="evidence" value="ECO:0007669"/>
    <property type="project" value="UniProtKB-KW"/>
</dbReference>
<evidence type="ECO:0000313" key="4">
    <source>
        <dbReference type="EMBL" id="RPB04834.1"/>
    </source>
</evidence>
<accession>A0A3N4K2P0</accession>
<feature type="compositionally biased region" description="Polar residues" evidence="2">
    <location>
        <begin position="157"/>
        <end position="166"/>
    </location>
</feature>
<feature type="region of interest" description="Disordered" evidence="2">
    <location>
        <begin position="211"/>
        <end position="281"/>
    </location>
</feature>
<gene>
    <name evidence="4" type="ORF">L873DRAFT_1786018</name>
</gene>
<feature type="region of interest" description="Disordered" evidence="2">
    <location>
        <begin position="57"/>
        <end position="90"/>
    </location>
</feature>
<dbReference type="PROSITE" id="PS50157">
    <property type="entry name" value="ZINC_FINGER_C2H2_2"/>
    <property type="match status" value="1"/>
</dbReference>
<dbReference type="InterPro" id="IPR013087">
    <property type="entry name" value="Znf_C2H2_type"/>
</dbReference>
<dbReference type="OrthoDB" id="8922241at2759"/>
<feature type="domain" description="C2H2-type" evidence="3">
    <location>
        <begin position="245"/>
        <end position="277"/>
    </location>
</feature>
<dbReference type="SMART" id="SM00355">
    <property type="entry name" value="ZnF_C2H2"/>
    <property type="match status" value="2"/>
</dbReference>
<dbReference type="Proteomes" id="UP000276215">
    <property type="component" value="Unassembled WGS sequence"/>
</dbReference>
<keyword evidence="1" id="KW-0479">Metal-binding</keyword>